<dbReference type="AlphaFoldDB" id="A0AAE0MT91"/>
<accession>A0AAE0MT91</accession>
<keyword evidence="1" id="KW-0812">Transmembrane</keyword>
<feature type="transmembrane region" description="Helical" evidence="1">
    <location>
        <begin position="85"/>
        <end position="106"/>
    </location>
</feature>
<evidence type="ECO:0000313" key="2">
    <source>
        <dbReference type="EMBL" id="KAK3347979.1"/>
    </source>
</evidence>
<organism evidence="2 3">
    <name type="scientific">Neurospora tetraspora</name>
    <dbReference type="NCBI Taxonomy" id="94610"/>
    <lineage>
        <taxon>Eukaryota</taxon>
        <taxon>Fungi</taxon>
        <taxon>Dikarya</taxon>
        <taxon>Ascomycota</taxon>
        <taxon>Pezizomycotina</taxon>
        <taxon>Sordariomycetes</taxon>
        <taxon>Sordariomycetidae</taxon>
        <taxon>Sordariales</taxon>
        <taxon>Sordariaceae</taxon>
        <taxon>Neurospora</taxon>
    </lineage>
</organism>
<keyword evidence="1" id="KW-0472">Membrane</keyword>
<dbReference type="Proteomes" id="UP001278500">
    <property type="component" value="Unassembled WGS sequence"/>
</dbReference>
<evidence type="ECO:0000256" key="1">
    <source>
        <dbReference type="SAM" id="Phobius"/>
    </source>
</evidence>
<gene>
    <name evidence="2" type="ORF">B0H65DRAFT_161490</name>
</gene>
<reference evidence="2" key="2">
    <citation type="submission" date="2023-06" db="EMBL/GenBank/DDBJ databases">
        <authorList>
            <consortium name="Lawrence Berkeley National Laboratory"/>
            <person name="Haridas S."/>
            <person name="Hensen N."/>
            <person name="Bonometti L."/>
            <person name="Westerberg I."/>
            <person name="Brannstrom I.O."/>
            <person name="Guillou S."/>
            <person name="Cros-Aarteil S."/>
            <person name="Calhoun S."/>
            <person name="Kuo A."/>
            <person name="Mondo S."/>
            <person name="Pangilinan J."/>
            <person name="Riley R."/>
            <person name="Labutti K."/>
            <person name="Andreopoulos B."/>
            <person name="Lipzen A."/>
            <person name="Chen C."/>
            <person name="Yanf M."/>
            <person name="Daum C."/>
            <person name="Ng V."/>
            <person name="Clum A."/>
            <person name="Steindorff A."/>
            <person name="Ohm R."/>
            <person name="Martin F."/>
            <person name="Silar P."/>
            <person name="Natvig D."/>
            <person name="Lalanne C."/>
            <person name="Gautier V."/>
            <person name="Ament-Velasquez S.L."/>
            <person name="Kruys A."/>
            <person name="Hutchinson M.I."/>
            <person name="Powell A.J."/>
            <person name="Barry K."/>
            <person name="Miller A.N."/>
            <person name="Grigoriev I.V."/>
            <person name="Debuchy R."/>
            <person name="Gladieux P."/>
            <person name="Thoren M.H."/>
            <person name="Johannesson H."/>
        </authorList>
    </citation>
    <scope>NUCLEOTIDE SEQUENCE</scope>
    <source>
        <strain evidence="2">CBS 560.94</strain>
    </source>
</reference>
<dbReference type="EMBL" id="JAUEPP010000003">
    <property type="protein sequence ID" value="KAK3347979.1"/>
    <property type="molecule type" value="Genomic_DNA"/>
</dbReference>
<comment type="caution">
    <text evidence="2">The sequence shown here is derived from an EMBL/GenBank/DDBJ whole genome shotgun (WGS) entry which is preliminary data.</text>
</comment>
<evidence type="ECO:0000313" key="3">
    <source>
        <dbReference type="Proteomes" id="UP001278500"/>
    </source>
</evidence>
<keyword evidence="3" id="KW-1185">Reference proteome</keyword>
<protein>
    <submittedName>
        <fullName evidence="2">Uncharacterized protein</fullName>
    </submittedName>
</protein>
<keyword evidence="1" id="KW-1133">Transmembrane helix</keyword>
<proteinExistence type="predicted"/>
<name>A0AAE0MT91_9PEZI</name>
<dbReference type="RefSeq" id="XP_062683061.1">
    <property type="nucleotide sequence ID" value="XM_062821245.1"/>
</dbReference>
<reference evidence="2" key="1">
    <citation type="journal article" date="2023" name="Mol. Phylogenet. Evol.">
        <title>Genome-scale phylogeny and comparative genomics of the fungal order Sordariales.</title>
        <authorList>
            <person name="Hensen N."/>
            <person name="Bonometti L."/>
            <person name="Westerberg I."/>
            <person name="Brannstrom I.O."/>
            <person name="Guillou S."/>
            <person name="Cros-Aarteil S."/>
            <person name="Calhoun S."/>
            <person name="Haridas S."/>
            <person name="Kuo A."/>
            <person name="Mondo S."/>
            <person name="Pangilinan J."/>
            <person name="Riley R."/>
            <person name="LaButti K."/>
            <person name="Andreopoulos B."/>
            <person name="Lipzen A."/>
            <person name="Chen C."/>
            <person name="Yan M."/>
            <person name="Daum C."/>
            <person name="Ng V."/>
            <person name="Clum A."/>
            <person name="Steindorff A."/>
            <person name="Ohm R.A."/>
            <person name="Martin F."/>
            <person name="Silar P."/>
            <person name="Natvig D.O."/>
            <person name="Lalanne C."/>
            <person name="Gautier V."/>
            <person name="Ament-Velasquez S.L."/>
            <person name="Kruys A."/>
            <person name="Hutchinson M.I."/>
            <person name="Powell A.J."/>
            <person name="Barry K."/>
            <person name="Miller A.N."/>
            <person name="Grigoriev I.V."/>
            <person name="Debuchy R."/>
            <person name="Gladieux P."/>
            <person name="Hiltunen Thoren M."/>
            <person name="Johannesson H."/>
        </authorList>
    </citation>
    <scope>NUCLEOTIDE SEQUENCE</scope>
    <source>
        <strain evidence="2">CBS 560.94</strain>
    </source>
</reference>
<sequence length="120" mass="13941">MLMFSVLIIPDQGLDPRRYQMFTHIIITLFTFFMYGLLSMFFLANAATGRKSCRTLSVSHWPSQANHMYHFSNIQSVPPISLSPFAVSLLFLRPVLIAPYLLWWWWLPKNSAIKRCAVES</sequence>
<dbReference type="GeneID" id="87858399"/>
<feature type="transmembrane region" description="Helical" evidence="1">
    <location>
        <begin position="21"/>
        <end position="44"/>
    </location>
</feature>